<reference evidence="3 4" key="1">
    <citation type="submission" date="2016-11" db="EMBL/GenBank/DDBJ databases">
        <title>The macronuclear genome of Stentor coeruleus: a giant cell with tiny introns.</title>
        <authorList>
            <person name="Slabodnick M."/>
            <person name="Ruby J.G."/>
            <person name="Reiff S.B."/>
            <person name="Swart E.C."/>
            <person name="Gosai S."/>
            <person name="Prabakaran S."/>
            <person name="Witkowska E."/>
            <person name="Larue G.E."/>
            <person name="Fisher S."/>
            <person name="Freeman R.M."/>
            <person name="Gunawardena J."/>
            <person name="Chu W."/>
            <person name="Stover N.A."/>
            <person name="Gregory B.D."/>
            <person name="Nowacki M."/>
            <person name="Derisi J."/>
            <person name="Roy S.W."/>
            <person name="Marshall W.F."/>
            <person name="Sood P."/>
        </authorList>
    </citation>
    <scope>NUCLEOTIDE SEQUENCE [LARGE SCALE GENOMIC DNA]</scope>
    <source>
        <strain evidence="3">WM001</strain>
    </source>
</reference>
<dbReference type="Gene3D" id="2.60.120.330">
    <property type="entry name" value="B-lactam Antibiotic, Isopenicillin N Synthase, Chain"/>
    <property type="match status" value="1"/>
</dbReference>
<feature type="domain" description="Fe2OG dioxygenase" evidence="2">
    <location>
        <begin position="196"/>
        <end position="306"/>
    </location>
</feature>
<dbReference type="PANTHER" id="PTHR47990">
    <property type="entry name" value="2-OXOGLUTARATE (2OG) AND FE(II)-DEPENDENT OXYGENASE SUPERFAMILY PROTEIN-RELATED"/>
    <property type="match status" value="1"/>
</dbReference>
<organism evidence="3 4">
    <name type="scientific">Stentor coeruleus</name>
    <dbReference type="NCBI Taxonomy" id="5963"/>
    <lineage>
        <taxon>Eukaryota</taxon>
        <taxon>Sar</taxon>
        <taxon>Alveolata</taxon>
        <taxon>Ciliophora</taxon>
        <taxon>Postciliodesmatophora</taxon>
        <taxon>Heterotrichea</taxon>
        <taxon>Heterotrichida</taxon>
        <taxon>Stentoridae</taxon>
        <taxon>Stentor</taxon>
    </lineage>
</organism>
<dbReference type="PROSITE" id="PS51471">
    <property type="entry name" value="FE2OG_OXY"/>
    <property type="match status" value="1"/>
</dbReference>
<comment type="caution">
    <text evidence="3">The sequence shown here is derived from an EMBL/GenBank/DDBJ whole genome shotgun (WGS) entry which is preliminary data.</text>
</comment>
<dbReference type="OrthoDB" id="424327at2759"/>
<evidence type="ECO:0000313" key="3">
    <source>
        <dbReference type="EMBL" id="OMJ68698.1"/>
    </source>
</evidence>
<dbReference type="InterPro" id="IPR026992">
    <property type="entry name" value="DIOX_N"/>
</dbReference>
<dbReference type="InterPro" id="IPR050231">
    <property type="entry name" value="Iron_ascorbate_oxido_reductase"/>
</dbReference>
<protein>
    <recommendedName>
        <fullName evidence="2">Fe2OG dioxygenase domain-containing protein</fullName>
    </recommendedName>
</protein>
<dbReference type="AlphaFoldDB" id="A0A1R2AW13"/>
<evidence type="ECO:0000313" key="4">
    <source>
        <dbReference type="Proteomes" id="UP000187209"/>
    </source>
</evidence>
<name>A0A1R2AW13_9CILI</name>
<dbReference type="InterPro" id="IPR027443">
    <property type="entry name" value="IPNS-like_sf"/>
</dbReference>
<keyword evidence="1" id="KW-0479">Metal-binding</keyword>
<dbReference type="SUPFAM" id="SSF51197">
    <property type="entry name" value="Clavaminate synthase-like"/>
    <property type="match status" value="1"/>
</dbReference>
<keyword evidence="1" id="KW-0560">Oxidoreductase</keyword>
<gene>
    <name evidence="3" type="ORF">SteCoe_33785</name>
</gene>
<dbReference type="Proteomes" id="UP000187209">
    <property type="component" value="Unassembled WGS sequence"/>
</dbReference>
<proteinExistence type="inferred from homology"/>
<keyword evidence="4" id="KW-1185">Reference proteome</keyword>
<comment type="similarity">
    <text evidence="1">Belongs to the iron/ascorbate-dependent oxidoreductase family.</text>
</comment>
<evidence type="ECO:0000256" key="1">
    <source>
        <dbReference type="RuleBase" id="RU003682"/>
    </source>
</evidence>
<dbReference type="Pfam" id="PF03171">
    <property type="entry name" value="2OG-FeII_Oxy"/>
    <property type="match status" value="1"/>
</dbReference>
<dbReference type="EMBL" id="MPUH01001293">
    <property type="protein sequence ID" value="OMJ68698.1"/>
    <property type="molecule type" value="Genomic_DNA"/>
</dbReference>
<dbReference type="GO" id="GO:0016491">
    <property type="term" value="F:oxidoreductase activity"/>
    <property type="evidence" value="ECO:0007669"/>
    <property type="project" value="UniProtKB-KW"/>
</dbReference>
<dbReference type="InterPro" id="IPR044861">
    <property type="entry name" value="IPNS-like_FE2OG_OXY"/>
</dbReference>
<dbReference type="GO" id="GO:0046872">
    <property type="term" value="F:metal ion binding"/>
    <property type="evidence" value="ECO:0007669"/>
    <property type="project" value="UniProtKB-KW"/>
</dbReference>
<dbReference type="Pfam" id="PF14226">
    <property type="entry name" value="DIOX_N"/>
    <property type="match status" value="1"/>
</dbReference>
<evidence type="ECO:0000259" key="2">
    <source>
        <dbReference type="PROSITE" id="PS51471"/>
    </source>
</evidence>
<sequence>MAVLASSIKSFTKRLFSSKESFNHLLAPIKINDLKWYSESDIPAEIPLIDLKSMTQNEQISGFKQAFETSHCVYIKNHLISNKEMENLVNATRIFFNQSEEIKNKIVHPYKGIMRGYNGFGQEKSSNILHIKDEHQGDSHISYCWGPKDNVYPDIKFQKIWSNYYKKSLRLSKSIAELAIKSAGMENVIGWNNLKAGDHLLKIQEYIALGYKAKQNYRLFPHADFDFLTLLTQLPAENGFIGLQVKIGDKFINAPAVKGTIIINFGEAMQSLSGGKVKTVVHSVISPEEDKYNGSSRTSIPFFLQPHPKTKITKTEGSFYSDYYNEKSTWEYADFHSRLLGEFYKH</sequence>
<dbReference type="InterPro" id="IPR005123">
    <property type="entry name" value="Oxoglu/Fe-dep_dioxygenase_dom"/>
</dbReference>
<accession>A0A1R2AW13</accession>
<keyword evidence="1" id="KW-0408">Iron</keyword>